<dbReference type="AlphaFoldDB" id="A0A8C5ZX17"/>
<dbReference type="Proteomes" id="UP000694407">
    <property type="component" value="Unplaced"/>
</dbReference>
<dbReference type="Pfam" id="PF08477">
    <property type="entry name" value="Roc"/>
    <property type="match status" value="1"/>
</dbReference>
<organism evidence="1 2">
    <name type="scientific">Marmota marmota marmota</name>
    <name type="common">Alpine marmot</name>
    <dbReference type="NCBI Taxonomy" id="9994"/>
    <lineage>
        <taxon>Eukaryota</taxon>
        <taxon>Metazoa</taxon>
        <taxon>Chordata</taxon>
        <taxon>Craniata</taxon>
        <taxon>Vertebrata</taxon>
        <taxon>Euteleostomi</taxon>
        <taxon>Mammalia</taxon>
        <taxon>Eutheria</taxon>
        <taxon>Euarchontoglires</taxon>
        <taxon>Glires</taxon>
        <taxon>Rodentia</taxon>
        <taxon>Sciuromorpha</taxon>
        <taxon>Sciuridae</taxon>
        <taxon>Xerinae</taxon>
        <taxon>Marmotini</taxon>
        <taxon>Marmota</taxon>
    </lineage>
</organism>
<dbReference type="Ensembl" id="ENSMMMT00000022054.1">
    <property type="protein sequence ID" value="ENSMMMP00000019419.1"/>
    <property type="gene ID" value="ENSMMMG00000017160.1"/>
</dbReference>
<name>A0A8C5ZX17_MARMA</name>
<reference evidence="1" key="1">
    <citation type="submission" date="2025-08" db="UniProtKB">
        <authorList>
            <consortium name="Ensembl"/>
        </authorList>
    </citation>
    <scope>IDENTIFICATION</scope>
</reference>
<dbReference type="Gene3D" id="3.40.50.300">
    <property type="entry name" value="P-loop containing nucleotide triphosphate hydrolases"/>
    <property type="match status" value="1"/>
</dbReference>
<dbReference type="PROSITE" id="PS51419">
    <property type="entry name" value="RAB"/>
    <property type="match status" value="1"/>
</dbReference>
<evidence type="ECO:0000313" key="1">
    <source>
        <dbReference type="Ensembl" id="ENSMMMP00000019419.1"/>
    </source>
</evidence>
<accession>A0A8C5ZX17</accession>
<evidence type="ECO:0000313" key="2">
    <source>
        <dbReference type="Proteomes" id="UP000694407"/>
    </source>
</evidence>
<keyword evidence="2" id="KW-1185">Reference proteome</keyword>
<dbReference type="InterPro" id="IPR027417">
    <property type="entry name" value="P-loop_NTPase"/>
</dbReference>
<proteinExistence type="predicted"/>
<evidence type="ECO:0008006" key="3">
    <source>
        <dbReference type="Google" id="ProtNLM"/>
    </source>
</evidence>
<sequence length="87" mass="9855">CASGGDLSRSNSLFKLVFLKEPNVGKTSLITRVIYSSFDNTFQETIDVDFLSKTMFFEFTITQMLTHSSKLQNGLMSEPEEMMLSSR</sequence>
<dbReference type="PRINTS" id="PR00449">
    <property type="entry name" value="RASTRNSFRMNG"/>
</dbReference>
<reference evidence="1" key="2">
    <citation type="submission" date="2025-09" db="UniProtKB">
        <authorList>
            <consortium name="Ensembl"/>
        </authorList>
    </citation>
    <scope>IDENTIFICATION</scope>
</reference>
<dbReference type="SUPFAM" id="SSF52540">
    <property type="entry name" value="P-loop containing nucleoside triphosphate hydrolases"/>
    <property type="match status" value="1"/>
</dbReference>
<protein>
    <recommendedName>
        <fullName evidence="3">Ras-related GTP-binding protein</fullName>
    </recommendedName>
</protein>